<dbReference type="GO" id="GO:0042742">
    <property type="term" value="P:defense response to bacterium"/>
    <property type="evidence" value="ECO:0007669"/>
    <property type="project" value="UniProtKB-ARBA"/>
</dbReference>
<sequence>MDEYIVWIIQREGEGGCKRLLGMESFALVSRHMAAQLKEIEVELEHLSKMKKRWVQVEKETALPISLSTNSPRATSGDSEQYGKRKEKLIELLNSGDKALSVIAVCGPCGSGKTHLVMDVYASMRKYFDSAAWISLAQCPNSDIAVLRKTMEELQIEADFRTESKPVESYVNLLMNDLKEKKFLFVFDDVRVPDAVRKARHTSFDNKMGSRIIIITRMPGVASDKEASGRWPASMNISGIPEFIEITCLHRDDALKLFYTKALVNSSDFPEQLQKISEKIVVLCDYLPQAIVSIGASLSLKQKTESVWSEMAQQIDDIKRSKVSLNDVQKVLYLSYKNLPMHLKNCLLYCSIFPAGFLLLPERLVRLWAAEGFIEKQVSFQLEDIAERYIKELINWGFLQVVEEDELGRLASFRMPIVVHELAVSISQKEEFGAACHGIKLAEMDSNVRCLFMSEYPEDIGAVVDFPYLRTLIADSAAAGFPSLPASLPAKLKFLTVLELQGSPLKELPRNIGYQLFNLRYLGLRKTEVQQLPDSMCRLYSLQTLDLKWSKIEELPSWIGDLTRLRHVFADTLLDERQKEFLYFNSLKAPKRLKYLKELQTLETVQASSSFEKTVEKLTQLTSLCVGNMEGRSCRTLFASLSKLSSLSSLLVSASNESESLRFQALNPGRLEKLVIRGKLADETFQRPIFKSEKLKSLELSWCNLCDNSLTLLSENLLNLESLSLHRVSGITKLAFEADNSRPDNIRLAKLRTLVLREINEVNELKISAASLPGLQVLHVESLCKLSQLSSIRDLERIQSVRNLYFPQLIAMQRGNNLAAGSSQQNAVISQE</sequence>
<keyword evidence="7" id="KW-1185">Reference proteome</keyword>
<dbReference type="PRINTS" id="PR00364">
    <property type="entry name" value="DISEASERSIST"/>
</dbReference>
<dbReference type="Pfam" id="PF23559">
    <property type="entry name" value="WHD_DRP"/>
    <property type="match status" value="1"/>
</dbReference>
<keyword evidence="2" id="KW-0611">Plant defense</keyword>
<dbReference type="FunFam" id="1.10.10.10:FF:000322">
    <property type="entry name" value="Probable disease resistance protein At1g63360"/>
    <property type="match status" value="1"/>
</dbReference>
<feature type="domain" description="Disease resistance R13L4/SHOC-2-like LRR" evidence="5">
    <location>
        <begin position="515"/>
        <end position="729"/>
    </location>
</feature>
<dbReference type="PANTHER" id="PTHR23155">
    <property type="entry name" value="DISEASE RESISTANCE PROTEIN RP"/>
    <property type="match status" value="1"/>
</dbReference>
<evidence type="ECO:0000259" key="3">
    <source>
        <dbReference type="Pfam" id="PF00931"/>
    </source>
</evidence>
<accession>J3N9T7</accession>
<dbReference type="Gene3D" id="1.10.8.430">
    <property type="entry name" value="Helical domain of apoptotic protease-activating factors"/>
    <property type="match status" value="1"/>
</dbReference>
<dbReference type="InterPro" id="IPR058922">
    <property type="entry name" value="WHD_DRP"/>
</dbReference>
<dbReference type="InterPro" id="IPR044974">
    <property type="entry name" value="Disease_R_plants"/>
</dbReference>
<dbReference type="InterPro" id="IPR036388">
    <property type="entry name" value="WH-like_DNA-bd_sf"/>
</dbReference>
<evidence type="ECO:0000313" key="6">
    <source>
        <dbReference type="EnsemblPlants" id="OB11G25730.1"/>
    </source>
</evidence>
<dbReference type="EnsemblPlants" id="OB11G25730.1">
    <property type="protein sequence ID" value="OB11G25730.1"/>
    <property type="gene ID" value="OB11G25730"/>
</dbReference>
<keyword evidence="1" id="KW-0677">Repeat</keyword>
<name>J3N9T7_ORYBR</name>
<evidence type="ECO:0000256" key="2">
    <source>
        <dbReference type="ARBA" id="ARBA00022821"/>
    </source>
</evidence>
<protein>
    <submittedName>
        <fullName evidence="6">Uncharacterized protein</fullName>
    </submittedName>
</protein>
<feature type="domain" description="Disease resistance protein winged helix" evidence="4">
    <location>
        <begin position="352"/>
        <end position="423"/>
    </location>
</feature>
<reference evidence="6" key="2">
    <citation type="submission" date="2013-04" db="UniProtKB">
        <authorList>
            <consortium name="EnsemblPlants"/>
        </authorList>
    </citation>
    <scope>IDENTIFICATION</scope>
</reference>
<dbReference type="InterPro" id="IPR032675">
    <property type="entry name" value="LRR_dom_sf"/>
</dbReference>
<dbReference type="PANTHER" id="PTHR23155:SF1216">
    <property type="entry name" value="OS04G0219600 PROTEIN"/>
    <property type="match status" value="1"/>
</dbReference>
<dbReference type="OMA" id="DEYIVWI"/>
<reference evidence="6" key="1">
    <citation type="journal article" date="2013" name="Nat. Commun.">
        <title>Whole-genome sequencing of Oryza brachyantha reveals mechanisms underlying Oryza genome evolution.</title>
        <authorList>
            <person name="Chen J."/>
            <person name="Huang Q."/>
            <person name="Gao D."/>
            <person name="Wang J."/>
            <person name="Lang Y."/>
            <person name="Liu T."/>
            <person name="Li B."/>
            <person name="Bai Z."/>
            <person name="Luis Goicoechea J."/>
            <person name="Liang C."/>
            <person name="Chen C."/>
            <person name="Zhang W."/>
            <person name="Sun S."/>
            <person name="Liao Y."/>
            <person name="Zhang X."/>
            <person name="Yang L."/>
            <person name="Song C."/>
            <person name="Wang M."/>
            <person name="Shi J."/>
            <person name="Liu G."/>
            <person name="Liu J."/>
            <person name="Zhou H."/>
            <person name="Zhou W."/>
            <person name="Yu Q."/>
            <person name="An N."/>
            <person name="Chen Y."/>
            <person name="Cai Q."/>
            <person name="Wang B."/>
            <person name="Liu B."/>
            <person name="Min J."/>
            <person name="Huang Y."/>
            <person name="Wu H."/>
            <person name="Li Z."/>
            <person name="Zhang Y."/>
            <person name="Yin Y."/>
            <person name="Song W."/>
            <person name="Jiang J."/>
            <person name="Jackson S.A."/>
            <person name="Wing R.A."/>
            <person name="Wang J."/>
            <person name="Chen M."/>
        </authorList>
    </citation>
    <scope>NUCLEOTIDE SEQUENCE [LARGE SCALE GENOMIC DNA]</scope>
    <source>
        <strain evidence="6">cv. IRGC 101232</strain>
    </source>
</reference>
<dbReference type="GO" id="GO:0009626">
    <property type="term" value="P:plant-type hypersensitive response"/>
    <property type="evidence" value="ECO:0007669"/>
    <property type="project" value="UniProtKB-ARBA"/>
</dbReference>
<dbReference type="eggNOG" id="KOG4658">
    <property type="taxonomic scope" value="Eukaryota"/>
</dbReference>
<dbReference type="Gramene" id="OB11G25730.1">
    <property type="protein sequence ID" value="OB11G25730.1"/>
    <property type="gene ID" value="OB11G25730"/>
</dbReference>
<dbReference type="GO" id="GO:0002758">
    <property type="term" value="P:innate immune response-activating signaling pathway"/>
    <property type="evidence" value="ECO:0007669"/>
    <property type="project" value="UniProtKB-ARBA"/>
</dbReference>
<feature type="domain" description="NB-ARC" evidence="3">
    <location>
        <begin position="85"/>
        <end position="265"/>
    </location>
</feature>
<dbReference type="Pfam" id="PF00931">
    <property type="entry name" value="NB-ARC"/>
    <property type="match status" value="1"/>
</dbReference>
<dbReference type="GO" id="GO:0043531">
    <property type="term" value="F:ADP binding"/>
    <property type="evidence" value="ECO:0007669"/>
    <property type="project" value="InterPro"/>
</dbReference>
<dbReference type="InterPro" id="IPR042197">
    <property type="entry name" value="Apaf_helical"/>
</dbReference>
<dbReference type="Pfam" id="PF23598">
    <property type="entry name" value="LRR_14"/>
    <property type="match status" value="1"/>
</dbReference>
<dbReference type="InterPro" id="IPR002182">
    <property type="entry name" value="NB-ARC"/>
</dbReference>
<proteinExistence type="predicted"/>
<evidence type="ECO:0000259" key="5">
    <source>
        <dbReference type="Pfam" id="PF23598"/>
    </source>
</evidence>
<dbReference type="Gene3D" id="1.10.10.10">
    <property type="entry name" value="Winged helix-like DNA-binding domain superfamily/Winged helix DNA-binding domain"/>
    <property type="match status" value="1"/>
</dbReference>
<dbReference type="Proteomes" id="UP000006038">
    <property type="component" value="Chromosome 11"/>
</dbReference>
<evidence type="ECO:0000313" key="7">
    <source>
        <dbReference type="Proteomes" id="UP000006038"/>
    </source>
</evidence>
<evidence type="ECO:0000256" key="1">
    <source>
        <dbReference type="ARBA" id="ARBA00022737"/>
    </source>
</evidence>
<dbReference type="Gene3D" id="3.40.50.300">
    <property type="entry name" value="P-loop containing nucleotide triphosphate hydrolases"/>
    <property type="match status" value="1"/>
</dbReference>
<dbReference type="Gene3D" id="3.80.10.10">
    <property type="entry name" value="Ribonuclease Inhibitor"/>
    <property type="match status" value="1"/>
</dbReference>
<dbReference type="HOGENOM" id="CLU_000837_25_4_1"/>
<dbReference type="InterPro" id="IPR027417">
    <property type="entry name" value="P-loop_NTPase"/>
</dbReference>
<dbReference type="SUPFAM" id="SSF52540">
    <property type="entry name" value="P-loop containing nucleoside triphosphate hydrolases"/>
    <property type="match status" value="1"/>
</dbReference>
<dbReference type="AlphaFoldDB" id="J3N9T7"/>
<dbReference type="InterPro" id="IPR055414">
    <property type="entry name" value="LRR_R13L4/SHOC2-like"/>
</dbReference>
<evidence type="ECO:0000259" key="4">
    <source>
        <dbReference type="Pfam" id="PF23559"/>
    </source>
</evidence>
<dbReference type="SUPFAM" id="SSF52058">
    <property type="entry name" value="L domain-like"/>
    <property type="match status" value="1"/>
</dbReference>
<organism evidence="6">
    <name type="scientific">Oryza brachyantha</name>
    <name type="common">malo sina</name>
    <dbReference type="NCBI Taxonomy" id="4533"/>
    <lineage>
        <taxon>Eukaryota</taxon>
        <taxon>Viridiplantae</taxon>
        <taxon>Streptophyta</taxon>
        <taxon>Embryophyta</taxon>
        <taxon>Tracheophyta</taxon>
        <taxon>Spermatophyta</taxon>
        <taxon>Magnoliopsida</taxon>
        <taxon>Liliopsida</taxon>
        <taxon>Poales</taxon>
        <taxon>Poaceae</taxon>
        <taxon>BOP clade</taxon>
        <taxon>Oryzoideae</taxon>
        <taxon>Oryzeae</taxon>
        <taxon>Oryzinae</taxon>
        <taxon>Oryza</taxon>
    </lineage>
</organism>